<organism evidence="1">
    <name type="scientific">Arundo donax</name>
    <name type="common">Giant reed</name>
    <name type="synonym">Donax arundinaceus</name>
    <dbReference type="NCBI Taxonomy" id="35708"/>
    <lineage>
        <taxon>Eukaryota</taxon>
        <taxon>Viridiplantae</taxon>
        <taxon>Streptophyta</taxon>
        <taxon>Embryophyta</taxon>
        <taxon>Tracheophyta</taxon>
        <taxon>Spermatophyta</taxon>
        <taxon>Magnoliopsida</taxon>
        <taxon>Liliopsida</taxon>
        <taxon>Poales</taxon>
        <taxon>Poaceae</taxon>
        <taxon>PACMAD clade</taxon>
        <taxon>Arundinoideae</taxon>
        <taxon>Arundineae</taxon>
        <taxon>Arundo</taxon>
    </lineage>
</organism>
<reference evidence="1" key="1">
    <citation type="submission" date="2014-09" db="EMBL/GenBank/DDBJ databases">
        <authorList>
            <person name="Magalhaes I.L.F."/>
            <person name="Oliveira U."/>
            <person name="Santos F.R."/>
            <person name="Vidigal T.H.D.A."/>
            <person name="Brescovit A.D."/>
            <person name="Santos A.J."/>
        </authorList>
    </citation>
    <scope>NUCLEOTIDE SEQUENCE</scope>
    <source>
        <tissue evidence="1">Shoot tissue taken approximately 20 cm above the soil surface</tissue>
    </source>
</reference>
<dbReference type="EMBL" id="GBRH01230836">
    <property type="protein sequence ID" value="JAD67059.1"/>
    <property type="molecule type" value="Transcribed_RNA"/>
</dbReference>
<sequence length="22" mass="2393">MDCGVCELCEINKNTISKVPPV</sequence>
<proteinExistence type="predicted"/>
<name>A0A0A9BSQ5_ARUDO</name>
<accession>A0A0A9BSQ5</accession>
<evidence type="ECO:0000313" key="1">
    <source>
        <dbReference type="EMBL" id="JAD67059.1"/>
    </source>
</evidence>
<dbReference type="AlphaFoldDB" id="A0A0A9BSQ5"/>
<protein>
    <submittedName>
        <fullName evidence="1">Uncharacterized protein</fullName>
    </submittedName>
</protein>
<reference evidence="1" key="2">
    <citation type="journal article" date="2015" name="Data Brief">
        <title>Shoot transcriptome of the giant reed, Arundo donax.</title>
        <authorList>
            <person name="Barrero R.A."/>
            <person name="Guerrero F.D."/>
            <person name="Moolhuijzen P."/>
            <person name="Goolsby J.A."/>
            <person name="Tidwell J."/>
            <person name="Bellgard S.E."/>
            <person name="Bellgard M.I."/>
        </authorList>
    </citation>
    <scope>NUCLEOTIDE SEQUENCE</scope>
    <source>
        <tissue evidence="1">Shoot tissue taken approximately 20 cm above the soil surface</tissue>
    </source>
</reference>